<organism evidence="2 3">
    <name type="scientific">Collimonas fungivorans (strain Ter331)</name>
    <dbReference type="NCBI Taxonomy" id="1005048"/>
    <lineage>
        <taxon>Bacteria</taxon>
        <taxon>Pseudomonadati</taxon>
        <taxon>Pseudomonadota</taxon>
        <taxon>Betaproteobacteria</taxon>
        <taxon>Burkholderiales</taxon>
        <taxon>Oxalobacteraceae</taxon>
        <taxon>Collimonas</taxon>
    </lineage>
</organism>
<reference evidence="2 3" key="3">
    <citation type="journal article" date="2008" name="FEMS Microbiol. Ecol.">
        <title>Identification and characterization of genes underlying chitinolysis in Collimonas fungivorans Ter331.</title>
        <authorList>
            <person name="Fritsche K."/>
            <person name="de Boer W."/>
            <person name="Gerards S."/>
            <person name="van den Berg M."/>
            <person name="van Veen J.A."/>
            <person name="Leveau J.H."/>
        </authorList>
    </citation>
    <scope>NUCLEOTIDE SEQUENCE [LARGE SCALE GENOMIC DNA]</scope>
    <source>
        <strain evidence="2 3">Ter331</strain>
    </source>
</reference>
<reference evidence="2 3" key="1">
    <citation type="journal article" date="2004" name="Environ. Microbiol.">
        <title>Phylogeny-function analysis of (meta)genomic libraries: screening for expression of ribosomal RNA genes by large-insert library fluorescent in situ hybridization (LIL-FISH).</title>
        <authorList>
            <person name="Leveau J.H."/>
            <person name="Gerards S."/>
            <person name="de Boer W."/>
            <person name="van Veen J.A."/>
        </authorList>
    </citation>
    <scope>NUCLEOTIDE SEQUENCE [LARGE SCALE GENOMIC DNA]</scope>
    <source>
        <strain evidence="2 3">Ter331</strain>
    </source>
</reference>
<dbReference type="InterPro" id="IPR014944">
    <property type="entry name" value="Toxin_SymE-like"/>
</dbReference>
<name>G0A9L0_COLFT</name>
<evidence type="ECO:0000259" key="1">
    <source>
        <dbReference type="Pfam" id="PF08845"/>
    </source>
</evidence>
<reference evidence="2 3" key="4">
    <citation type="journal article" date="2010" name="Environ. Microbiol.">
        <title>The bacterial genus Collimonas: mycophagy, weathering and other adaptive solutions to life in oligotrophic soil environments.</title>
        <authorList>
            <person name="Leveau J.H."/>
            <person name="Uroz S."/>
            <person name="de Boer W."/>
        </authorList>
    </citation>
    <scope>NUCLEOTIDE SEQUENCE [LARGE SCALE GENOMIC DNA]</scope>
    <source>
        <strain evidence="2 3">Ter331</strain>
    </source>
</reference>
<dbReference type="EMBL" id="CP002745">
    <property type="protein sequence ID" value="AEK62633.1"/>
    <property type="molecule type" value="Genomic_DNA"/>
</dbReference>
<dbReference type="KEGG" id="cfu:CFU_2807"/>
<dbReference type="HOGENOM" id="CLU_2715421_0_0_4"/>
<dbReference type="Pfam" id="PF08845">
    <property type="entry name" value="SymE_toxin"/>
    <property type="match status" value="1"/>
</dbReference>
<proteinExistence type="predicted"/>
<dbReference type="GO" id="GO:0003723">
    <property type="term" value="F:RNA binding"/>
    <property type="evidence" value="ECO:0007669"/>
    <property type="project" value="InterPro"/>
</dbReference>
<gene>
    <name evidence="2" type="ordered locus">CFU_2807</name>
</gene>
<dbReference type="GO" id="GO:0016070">
    <property type="term" value="P:RNA metabolic process"/>
    <property type="evidence" value="ECO:0007669"/>
    <property type="project" value="InterPro"/>
</dbReference>
<evidence type="ECO:0000313" key="2">
    <source>
        <dbReference type="EMBL" id="AEK62633.1"/>
    </source>
</evidence>
<evidence type="ECO:0000313" key="3">
    <source>
        <dbReference type="Proteomes" id="UP000008392"/>
    </source>
</evidence>
<dbReference type="GO" id="GO:0016788">
    <property type="term" value="F:hydrolase activity, acting on ester bonds"/>
    <property type="evidence" value="ECO:0007669"/>
    <property type="project" value="InterPro"/>
</dbReference>
<reference evidence="2 3" key="2">
    <citation type="journal article" date="2006" name="J. Microbiol. Methods">
        <title>Genomic flank-sequencing of plasposon insertion sites for rapid identification of functional genes.</title>
        <authorList>
            <person name="Leveau J.H."/>
            <person name="Gerards S."/>
            <person name="Fritsche K."/>
            <person name="Zondag G."/>
            <person name="van Veen J.A."/>
        </authorList>
    </citation>
    <scope>NUCLEOTIDE SEQUENCE [LARGE SCALE GENOMIC DNA]</scope>
    <source>
        <strain evidence="2 3">Ter331</strain>
    </source>
</reference>
<dbReference type="Proteomes" id="UP000008392">
    <property type="component" value="Chromosome"/>
</dbReference>
<sequence length="72" mass="8242">MNMAKRNHTRDTRTPIAVDTQVQRPTAFFHQEDDLDALWVRLCGSTARQAGFMPETPLRIRIMLGCLVITNN</sequence>
<accession>G0A9L0</accession>
<dbReference type="AlphaFoldDB" id="G0A9L0"/>
<reference evidence="2 3" key="5">
    <citation type="journal article" date="2011" name="ISME J.">
        <title>Dual transcriptional profiling of a bacterial/fungal confrontation: Collimonas fungivorans versus Aspergillus niger.</title>
        <authorList>
            <person name="Mela F."/>
            <person name="Fritsche K."/>
            <person name="de Boer W."/>
            <person name="van Veen J.A."/>
            <person name="de Graaff L.H."/>
            <person name="van den Berg M."/>
            <person name="Leveau J.H."/>
        </authorList>
    </citation>
    <scope>NUCLEOTIDE SEQUENCE [LARGE SCALE GENOMIC DNA]</scope>
    <source>
        <strain evidence="2 3">Ter331</strain>
    </source>
</reference>
<feature type="domain" description="Toxin SymE-like" evidence="1">
    <location>
        <begin position="39"/>
        <end position="70"/>
    </location>
</feature>
<reference evidence="3" key="6">
    <citation type="submission" date="2011-05" db="EMBL/GenBank/DDBJ databases">
        <title>Complete sequence of Collimonas fungivorans Ter331.</title>
        <authorList>
            <person name="Leveau J.H."/>
        </authorList>
    </citation>
    <scope>NUCLEOTIDE SEQUENCE [LARGE SCALE GENOMIC DNA]</scope>
    <source>
        <strain evidence="3">Ter331</strain>
    </source>
</reference>
<protein>
    <recommendedName>
        <fullName evidence="1">Toxin SymE-like domain-containing protein</fullName>
    </recommendedName>
</protein>
<dbReference type="GO" id="GO:0005737">
    <property type="term" value="C:cytoplasm"/>
    <property type="evidence" value="ECO:0007669"/>
    <property type="project" value="InterPro"/>
</dbReference>
<keyword evidence="3" id="KW-1185">Reference proteome</keyword>